<dbReference type="KEGG" id="smo:SELMODRAFT_155695"/>
<keyword evidence="10" id="KW-1185">Reference proteome</keyword>
<dbReference type="InterPro" id="IPR036156">
    <property type="entry name" value="Beta-gal/glucu_dom_sf"/>
</dbReference>
<feature type="domain" description="Glycoside hydrolase family 2 catalytic" evidence="5">
    <location>
        <begin position="337"/>
        <end position="476"/>
    </location>
</feature>
<dbReference type="Pfam" id="PF17786">
    <property type="entry name" value="Mannosidase_ig"/>
    <property type="match status" value="1"/>
</dbReference>
<dbReference type="InterPro" id="IPR013783">
    <property type="entry name" value="Ig-like_fold"/>
</dbReference>
<evidence type="ECO:0000259" key="5">
    <source>
        <dbReference type="Pfam" id="PF02836"/>
    </source>
</evidence>
<dbReference type="Gene3D" id="2.60.120.260">
    <property type="entry name" value="Galactose-binding domain-like"/>
    <property type="match status" value="1"/>
</dbReference>
<dbReference type="Proteomes" id="UP000001514">
    <property type="component" value="Unassembled WGS sequence"/>
</dbReference>
<dbReference type="STRING" id="88036.D8SIX7"/>
<feature type="domain" description="Glycoside hydrolase family 2 immunoglobulin-like beta-sandwich" evidence="4">
    <location>
        <begin position="210"/>
        <end position="325"/>
    </location>
</feature>
<evidence type="ECO:0000259" key="4">
    <source>
        <dbReference type="Pfam" id="PF00703"/>
    </source>
</evidence>
<evidence type="ECO:0000256" key="1">
    <source>
        <dbReference type="ARBA" id="ARBA00007401"/>
    </source>
</evidence>
<dbReference type="HOGENOM" id="CLU_005015_2_1_1"/>
<gene>
    <name evidence="9" type="ORF">SELMODRAFT_155695</name>
</gene>
<evidence type="ECO:0000256" key="2">
    <source>
        <dbReference type="ARBA" id="ARBA00022801"/>
    </source>
</evidence>
<dbReference type="InterPro" id="IPR054593">
    <property type="entry name" value="Beta-mannosidase-like_N2"/>
</dbReference>
<evidence type="ECO:0000313" key="9">
    <source>
        <dbReference type="EMBL" id="EFJ15573.1"/>
    </source>
</evidence>
<organism evidence="10">
    <name type="scientific">Selaginella moellendorffii</name>
    <name type="common">Spikemoss</name>
    <dbReference type="NCBI Taxonomy" id="88036"/>
    <lineage>
        <taxon>Eukaryota</taxon>
        <taxon>Viridiplantae</taxon>
        <taxon>Streptophyta</taxon>
        <taxon>Embryophyta</taxon>
        <taxon>Tracheophyta</taxon>
        <taxon>Lycopodiopsida</taxon>
        <taxon>Selaginellales</taxon>
        <taxon>Selaginellaceae</taxon>
        <taxon>Selaginella</taxon>
    </lineage>
</organism>
<dbReference type="Gene3D" id="3.20.20.80">
    <property type="entry name" value="Glycosidases"/>
    <property type="match status" value="1"/>
</dbReference>
<proteinExistence type="inferred from homology"/>
<dbReference type="InterPro" id="IPR017853">
    <property type="entry name" value="GH"/>
</dbReference>
<dbReference type="Gramene" id="EFJ15573">
    <property type="protein sequence ID" value="EFJ15573"/>
    <property type="gene ID" value="SELMODRAFT_155695"/>
</dbReference>
<dbReference type="InterPro" id="IPR008979">
    <property type="entry name" value="Galactose-bd-like_sf"/>
</dbReference>
<evidence type="ECO:0000313" key="10">
    <source>
        <dbReference type="Proteomes" id="UP000001514"/>
    </source>
</evidence>
<sequence length="931" mass="104362">MARERLDSGWIAARANQVQRTGEELTTTHAPSLKIDPWMDAVVPGTVLATLLKNAAIPDPFYGMENQNVPDIADAGRDFYTFWFCNKFATPERAFKRAWLHFRAINYSAEVYVNGSKYSLPGGMFFRHKLDITDALKKTGINNLAVLVHPPDHPGRIPAVGGQGGDHDIAKDVAAQYVQGWDWIIPIRDRNTGIWDEVSVSFTGVAILGDPHLVATFHDDYKRVYLVVSSEVTNTTSTAIKCTAKLQVSADADDGFFSVEGVQSQPLEIASGATTLCSFEPLYFYKPRLWWPNGMGEQALYQVEISLEVNENGESDSWCHNFGFRKIDSFLDPVTKSRHFQVNGQPVFIRGGNWIVSDGLLRLSKERYETDVNFHADMNMNMIRVWGGALAERPEFYDACDKRGILVWQEFWITGDCNGRGVPPSDASWPLDHALFLKCARDTVKLLRNHASLALWVGGNEQHPPEDINQALMKDLKLTQAGSYENPSHLLDGTRLYIQGSLWEGFAAGTGEFRDGPYNILNPEDYFQDGFYAYGFNPEVGSVGVPLAATIKATMPESAWDIPTTQKVSDGLVREIPNATWTLHTYIPYANPDKKVPHQIAKYGDATDLDDFCDKAQLVNYVQYRALMESWNSRMWTKYTGVLIWKTQNPWPGLRGQLYDYFLDQTGGFYGVKSACEPVHVQYNPVTYAIEIVNTTRKSFQDTRVEAAVWDLKGNSPYQETMANFKVPAYKTIVVMKLTPASSWSEVYFLLLKLVDSSGTSISRNFYWLHQSGGDYKALKNELAPVPVKMSLKSSSRNGNFNINVEIENLSRSNSSSSSSSSSSSISQRFSELLFSTSPAVAARGVAFWLRLSVHSRNKRSQLRSTDTRLLPVSYSQNYFSIVPGEKLAASISFQSSTNDAPEILLQGWNIGKASIALPHNKRRHRVSMYL</sequence>
<evidence type="ECO:0000256" key="3">
    <source>
        <dbReference type="ARBA" id="ARBA00023295"/>
    </source>
</evidence>
<comment type="similarity">
    <text evidence="1">Belongs to the glycosyl hydrolase 2 family.</text>
</comment>
<dbReference type="PROSITE" id="PS00608">
    <property type="entry name" value="GLYCOSYL_HYDROL_F2_2"/>
    <property type="match status" value="1"/>
</dbReference>
<dbReference type="eggNOG" id="KOG2230">
    <property type="taxonomic scope" value="Eukaryota"/>
</dbReference>
<dbReference type="InParanoid" id="D8SIX7"/>
<dbReference type="OrthoDB" id="408532at2759"/>
<dbReference type="Gene3D" id="2.60.40.10">
    <property type="entry name" value="Immunoglobulins"/>
    <property type="match status" value="3"/>
</dbReference>
<dbReference type="SUPFAM" id="SSF51445">
    <property type="entry name" value="(Trans)glycosidases"/>
    <property type="match status" value="1"/>
</dbReference>
<protein>
    <submittedName>
        <fullName evidence="9">Uncharacterized protein</fullName>
    </submittedName>
</protein>
<evidence type="ECO:0000259" key="7">
    <source>
        <dbReference type="Pfam" id="PF18368"/>
    </source>
</evidence>
<feature type="domain" description="Mannosidase Ig/CBM-like" evidence="6">
    <location>
        <begin position="688"/>
        <end position="770"/>
    </location>
</feature>
<dbReference type="GO" id="GO:0005975">
    <property type="term" value="P:carbohydrate metabolic process"/>
    <property type="evidence" value="ECO:0007669"/>
    <property type="project" value="InterPro"/>
</dbReference>
<dbReference type="InterPro" id="IPR043534">
    <property type="entry name" value="EBDG/EBM"/>
</dbReference>
<dbReference type="Pfam" id="PF02836">
    <property type="entry name" value="Glyco_hydro_2_C"/>
    <property type="match status" value="1"/>
</dbReference>
<keyword evidence="2" id="KW-0378">Hydrolase</keyword>
<dbReference type="InterPro" id="IPR006103">
    <property type="entry name" value="Glyco_hydro_2_cat"/>
</dbReference>
<dbReference type="AlphaFoldDB" id="D8SIX7"/>
<dbReference type="PANTHER" id="PTHR43536:SF1">
    <property type="entry name" value="MANNOSYLGLYCOPROTEIN ENDO-BETA-MANNOSIDASE"/>
    <property type="match status" value="1"/>
</dbReference>
<keyword evidence="3" id="KW-0326">Glycosidase</keyword>
<reference evidence="9 10" key="1">
    <citation type="journal article" date="2011" name="Science">
        <title>The Selaginella genome identifies genetic changes associated with the evolution of vascular plants.</title>
        <authorList>
            <person name="Banks J.A."/>
            <person name="Nishiyama T."/>
            <person name="Hasebe M."/>
            <person name="Bowman J.L."/>
            <person name="Gribskov M."/>
            <person name="dePamphilis C."/>
            <person name="Albert V.A."/>
            <person name="Aono N."/>
            <person name="Aoyama T."/>
            <person name="Ambrose B.A."/>
            <person name="Ashton N.W."/>
            <person name="Axtell M.J."/>
            <person name="Barker E."/>
            <person name="Barker M.S."/>
            <person name="Bennetzen J.L."/>
            <person name="Bonawitz N.D."/>
            <person name="Chapple C."/>
            <person name="Cheng C."/>
            <person name="Correa L.G."/>
            <person name="Dacre M."/>
            <person name="DeBarry J."/>
            <person name="Dreyer I."/>
            <person name="Elias M."/>
            <person name="Engstrom E.M."/>
            <person name="Estelle M."/>
            <person name="Feng L."/>
            <person name="Finet C."/>
            <person name="Floyd S.K."/>
            <person name="Frommer W.B."/>
            <person name="Fujita T."/>
            <person name="Gramzow L."/>
            <person name="Gutensohn M."/>
            <person name="Harholt J."/>
            <person name="Hattori M."/>
            <person name="Heyl A."/>
            <person name="Hirai T."/>
            <person name="Hiwatashi Y."/>
            <person name="Ishikawa M."/>
            <person name="Iwata M."/>
            <person name="Karol K.G."/>
            <person name="Koehler B."/>
            <person name="Kolukisaoglu U."/>
            <person name="Kubo M."/>
            <person name="Kurata T."/>
            <person name="Lalonde S."/>
            <person name="Li K."/>
            <person name="Li Y."/>
            <person name="Litt A."/>
            <person name="Lyons E."/>
            <person name="Manning G."/>
            <person name="Maruyama T."/>
            <person name="Michael T.P."/>
            <person name="Mikami K."/>
            <person name="Miyazaki S."/>
            <person name="Morinaga S."/>
            <person name="Murata T."/>
            <person name="Mueller-Roeber B."/>
            <person name="Nelson D.R."/>
            <person name="Obara M."/>
            <person name="Oguri Y."/>
            <person name="Olmstead R.G."/>
            <person name="Onodera N."/>
            <person name="Petersen B.L."/>
            <person name="Pils B."/>
            <person name="Prigge M."/>
            <person name="Rensing S.A."/>
            <person name="Riano-Pachon D.M."/>
            <person name="Roberts A.W."/>
            <person name="Sato Y."/>
            <person name="Scheller H.V."/>
            <person name="Schulz B."/>
            <person name="Schulz C."/>
            <person name="Shakirov E.V."/>
            <person name="Shibagaki N."/>
            <person name="Shinohara N."/>
            <person name="Shippen D.E."/>
            <person name="Soerensen I."/>
            <person name="Sotooka R."/>
            <person name="Sugimoto N."/>
            <person name="Sugita M."/>
            <person name="Sumikawa N."/>
            <person name="Tanurdzic M."/>
            <person name="Theissen G."/>
            <person name="Ulvskov P."/>
            <person name="Wakazuki S."/>
            <person name="Weng J.K."/>
            <person name="Willats W.W."/>
            <person name="Wipf D."/>
            <person name="Wolf P.G."/>
            <person name="Yang L."/>
            <person name="Zimmer A.D."/>
            <person name="Zhu Q."/>
            <person name="Mitros T."/>
            <person name="Hellsten U."/>
            <person name="Loque D."/>
            <person name="Otillar R."/>
            <person name="Salamov A."/>
            <person name="Schmutz J."/>
            <person name="Shapiro H."/>
            <person name="Lindquist E."/>
            <person name="Lucas S."/>
            <person name="Rokhsar D."/>
            <person name="Grigoriev I.V."/>
        </authorList>
    </citation>
    <scope>NUCLEOTIDE SEQUENCE [LARGE SCALE GENOMIC DNA]</scope>
</reference>
<dbReference type="OMA" id="AWPNLHW"/>
<name>D8SIX7_SELML</name>
<dbReference type="InterPro" id="IPR041447">
    <property type="entry name" value="Mannosidase_ig"/>
</dbReference>
<dbReference type="InterPro" id="IPR006102">
    <property type="entry name" value="Ig-like_GH2"/>
</dbReference>
<feature type="domain" description="Exo-beta-D-glucosaminidase Ig-fold" evidence="7">
    <location>
        <begin position="865"/>
        <end position="911"/>
    </location>
</feature>
<evidence type="ECO:0000259" key="6">
    <source>
        <dbReference type="Pfam" id="PF17786"/>
    </source>
</evidence>
<feature type="domain" description="Beta-mannosidase-like galactose-binding" evidence="8">
    <location>
        <begin position="34"/>
        <end position="195"/>
    </location>
</feature>
<dbReference type="Pfam" id="PF00703">
    <property type="entry name" value="Glyco_hydro_2"/>
    <property type="match status" value="1"/>
</dbReference>
<dbReference type="SUPFAM" id="SSF49785">
    <property type="entry name" value="Galactose-binding domain-like"/>
    <property type="match status" value="1"/>
</dbReference>
<accession>D8SIX7</accession>
<evidence type="ECO:0000259" key="8">
    <source>
        <dbReference type="Pfam" id="PF22666"/>
    </source>
</evidence>
<dbReference type="Pfam" id="PF18368">
    <property type="entry name" value="Ig_GlcNase"/>
    <property type="match status" value="1"/>
</dbReference>
<dbReference type="PANTHER" id="PTHR43536">
    <property type="entry name" value="MANNOSYLGLYCOPROTEIN ENDO-BETA-MANNOSIDASE"/>
    <property type="match status" value="1"/>
</dbReference>
<dbReference type="InterPro" id="IPR023232">
    <property type="entry name" value="Glyco_hydro_2_AS"/>
</dbReference>
<dbReference type="GO" id="GO:0004553">
    <property type="term" value="F:hydrolase activity, hydrolyzing O-glycosyl compounds"/>
    <property type="evidence" value="ECO:0007669"/>
    <property type="project" value="InterPro"/>
</dbReference>
<dbReference type="FunCoup" id="D8SIX7">
    <property type="interactions" value="1602"/>
</dbReference>
<dbReference type="InterPro" id="IPR041351">
    <property type="entry name" value="Ig_GlcNase"/>
</dbReference>
<dbReference type="SUPFAM" id="SSF49303">
    <property type="entry name" value="beta-Galactosidase/glucuronidase domain"/>
    <property type="match status" value="3"/>
</dbReference>
<dbReference type="Pfam" id="PF22666">
    <property type="entry name" value="Glyco_hydro_2_N2"/>
    <property type="match status" value="1"/>
</dbReference>
<dbReference type="EMBL" id="GL377622">
    <property type="protein sequence ID" value="EFJ15573.1"/>
    <property type="molecule type" value="Genomic_DNA"/>
</dbReference>